<dbReference type="OMA" id="YQIEGHG"/>
<dbReference type="InParanoid" id="H0VV29"/>
<reference evidence="2" key="3">
    <citation type="submission" date="2025-09" db="UniProtKB">
        <authorList>
            <consortium name="Ensembl"/>
        </authorList>
    </citation>
    <scope>IDENTIFICATION</scope>
    <source>
        <strain evidence="2">2N</strain>
    </source>
</reference>
<sequence>VVFDSDRGWDADGRGPCVWDTFTHQGGERVFKNQTGDVACGSYTLWEEDLKCIKQLGLTHYRFSISWSRLLPDGTTGFINQKGVDYYNKIIDDLLTNGVTPVVTLYHFDLPQALEDQGGWLSEAIIEVFDKYAQFCFSTFGNRVRQWITINEPNVLCAMGYDLGFFAPGVSQIGTGGYQAAHNMIKAHARAWHSYDSLFREKQKGMVSLSLFCIWPQPENPNSVLDQKAAERAINFQFDFFAKPIFIDGDYPELVKSQIASMSEKQGYPSSRLSKFTEEEKKMIKGTENKEDTYNNPVIYITENGFPQDDPPSIDDTQRWECFRQTFEELFKAIHVDKVNLQLYCAWSLLDNFEWNDGYSKRFGLFHVDFEDPAKPRVPYTSAKEYAKIIRNNGLERPQ</sequence>
<dbReference type="GO" id="GO:0046477">
    <property type="term" value="P:glycosylceramide catabolic process"/>
    <property type="evidence" value="ECO:0007669"/>
    <property type="project" value="TreeGrafter"/>
</dbReference>
<dbReference type="Ensembl" id="ENSCPOT00000019748.2">
    <property type="protein sequence ID" value="ENSCPOP00000014554.2"/>
    <property type="gene ID" value="ENSCPOG00000024273.2"/>
</dbReference>
<dbReference type="EMBL" id="AAKN02041650">
    <property type="status" value="NOT_ANNOTATED_CDS"/>
    <property type="molecule type" value="Genomic_DNA"/>
</dbReference>
<dbReference type="Pfam" id="PF00232">
    <property type="entry name" value="Glyco_hydro_1"/>
    <property type="match status" value="2"/>
</dbReference>
<keyword evidence="3" id="KW-1185">Reference proteome</keyword>
<dbReference type="Bgee" id="ENSCPOG00000024273">
    <property type="expression patterns" value="Expressed in liver and 3 other cell types or tissues"/>
</dbReference>
<accession>H0VV29</accession>
<dbReference type="GO" id="GO:0005829">
    <property type="term" value="C:cytosol"/>
    <property type="evidence" value="ECO:0007669"/>
    <property type="project" value="TreeGrafter"/>
</dbReference>
<name>H0VV29_CAVPO</name>
<dbReference type="GO" id="GO:0017042">
    <property type="term" value="F:glycosylceramidase activity"/>
    <property type="evidence" value="ECO:0007669"/>
    <property type="project" value="TreeGrafter"/>
</dbReference>
<dbReference type="EMBL" id="AAKN02041651">
    <property type="status" value="NOT_ANNOTATED_CDS"/>
    <property type="molecule type" value="Genomic_DNA"/>
</dbReference>
<reference evidence="2" key="2">
    <citation type="submission" date="2025-08" db="UniProtKB">
        <authorList>
            <consortium name="Ensembl"/>
        </authorList>
    </citation>
    <scope>IDENTIFICATION</scope>
    <source>
        <strain evidence="2">2N</strain>
    </source>
</reference>
<dbReference type="InterPro" id="IPR017853">
    <property type="entry name" value="GH"/>
</dbReference>
<dbReference type="GeneTree" id="ENSGT00940000160460"/>
<evidence type="ECO:0000313" key="2">
    <source>
        <dbReference type="Ensembl" id="ENSCPOP00000014554.2"/>
    </source>
</evidence>
<dbReference type="InterPro" id="IPR001360">
    <property type="entry name" value="Glyco_hydro_1"/>
</dbReference>
<dbReference type="GO" id="GO:0004565">
    <property type="term" value="F:beta-galactosidase activity"/>
    <property type="evidence" value="ECO:0007669"/>
    <property type="project" value="TreeGrafter"/>
</dbReference>
<dbReference type="Gene3D" id="3.20.20.80">
    <property type="entry name" value="Glycosidases"/>
    <property type="match status" value="2"/>
</dbReference>
<dbReference type="VEuPathDB" id="HostDB:ENSCPOG00000024273"/>
<dbReference type="PANTHER" id="PTHR10353:SF291">
    <property type="entry name" value="CYTOSOLIC BETA-GLUCOSIDASE"/>
    <property type="match status" value="1"/>
</dbReference>
<dbReference type="GO" id="GO:0016020">
    <property type="term" value="C:membrane"/>
    <property type="evidence" value="ECO:0007669"/>
    <property type="project" value="GOC"/>
</dbReference>
<dbReference type="Proteomes" id="UP000005447">
    <property type="component" value="Unassembled WGS sequence"/>
</dbReference>
<dbReference type="PRINTS" id="PR00131">
    <property type="entry name" value="GLHYDRLASE1"/>
</dbReference>
<dbReference type="PANTHER" id="PTHR10353">
    <property type="entry name" value="GLYCOSYL HYDROLASE"/>
    <property type="match status" value="1"/>
</dbReference>
<dbReference type="SUPFAM" id="SSF51445">
    <property type="entry name" value="(Trans)glycosidases"/>
    <property type="match status" value="1"/>
</dbReference>
<dbReference type="GO" id="GO:0005975">
    <property type="term" value="P:carbohydrate metabolic process"/>
    <property type="evidence" value="ECO:0007669"/>
    <property type="project" value="InterPro"/>
</dbReference>
<dbReference type="EMBL" id="AAKN02041652">
    <property type="status" value="NOT_ANNOTATED_CDS"/>
    <property type="molecule type" value="Genomic_DNA"/>
</dbReference>
<reference evidence="3" key="1">
    <citation type="journal article" date="2011" name="Nature">
        <title>A high-resolution map of human evolutionary constraint using 29 mammals.</title>
        <authorList>
            <person name="Lindblad-Toh K."/>
            <person name="Garber M."/>
            <person name="Zuk O."/>
            <person name="Lin M.F."/>
            <person name="Parker B.J."/>
            <person name="Washietl S."/>
            <person name="Kheradpour P."/>
            <person name="Ernst J."/>
            <person name="Jordan G."/>
            <person name="Mauceli E."/>
            <person name="Ward L.D."/>
            <person name="Lowe C.B."/>
            <person name="Holloway A.K."/>
            <person name="Clamp M."/>
            <person name="Gnerre S."/>
            <person name="Alfoldi J."/>
            <person name="Beal K."/>
            <person name="Chang J."/>
            <person name="Clawson H."/>
            <person name="Cuff J."/>
            <person name="Di Palma F."/>
            <person name="Fitzgerald S."/>
            <person name="Flicek P."/>
            <person name="Guttman M."/>
            <person name="Hubisz M.J."/>
            <person name="Jaffe D.B."/>
            <person name="Jungreis I."/>
            <person name="Kent W.J."/>
            <person name="Kostka D."/>
            <person name="Lara M."/>
            <person name="Martins A.L."/>
            <person name="Massingham T."/>
            <person name="Moltke I."/>
            <person name="Raney B.J."/>
            <person name="Rasmussen M.D."/>
            <person name="Robinson J."/>
            <person name="Stark A."/>
            <person name="Vilella A.J."/>
            <person name="Wen J."/>
            <person name="Xie X."/>
            <person name="Zody M.C."/>
            <person name="Baldwin J."/>
            <person name="Bloom T."/>
            <person name="Chin C.W."/>
            <person name="Heiman D."/>
            <person name="Nicol R."/>
            <person name="Nusbaum C."/>
            <person name="Young S."/>
            <person name="Wilkinson J."/>
            <person name="Worley K.C."/>
            <person name="Kovar C.L."/>
            <person name="Muzny D.M."/>
            <person name="Gibbs R.A."/>
            <person name="Cree A."/>
            <person name="Dihn H.H."/>
            <person name="Fowler G."/>
            <person name="Jhangiani S."/>
            <person name="Joshi V."/>
            <person name="Lee S."/>
            <person name="Lewis L.R."/>
            <person name="Nazareth L.V."/>
            <person name="Okwuonu G."/>
            <person name="Santibanez J."/>
            <person name="Warren W.C."/>
            <person name="Mardis E.R."/>
            <person name="Weinstock G.M."/>
            <person name="Wilson R.K."/>
            <person name="Delehaunty K."/>
            <person name="Dooling D."/>
            <person name="Fronik C."/>
            <person name="Fulton L."/>
            <person name="Fulton B."/>
            <person name="Graves T."/>
            <person name="Minx P."/>
            <person name="Sodergren E."/>
            <person name="Birney E."/>
            <person name="Margulies E.H."/>
            <person name="Herrero J."/>
            <person name="Green E.D."/>
            <person name="Haussler D."/>
            <person name="Siepel A."/>
            <person name="Goldman N."/>
            <person name="Pollard K.S."/>
            <person name="Pedersen J.S."/>
            <person name="Lander E.S."/>
            <person name="Kellis M."/>
        </authorList>
    </citation>
    <scope>NUCLEOTIDE SEQUENCE [LARGE SCALE GENOMIC DNA]</scope>
    <source>
        <strain evidence="3">2N</strain>
    </source>
</reference>
<gene>
    <name evidence="2" type="primary">GBA3</name>
</gene>
<evidence type="ECO:0000256" key="1">
    <source>
        <dbReference type="RuleBase" id="RU003690"/>
    </source>
</evidence>
<dbReference type="AlphaFoldDB" id="H0VV29"/>
<comment type="similarity">
    <text evidence="1">Belongs to the glycosyl hydrolase 1 family.</text>
</comment>
<protein>
    <submittedName>
        <fullName evidence="2">Glucosylceramidase beta 3/pseudo</fullName>
    </submittedName>
</protein>
<dbReference type="FunFam" id="3.20.20.80:FF:000141">
    <property type="entry name" value="Glucosylceramidase beta 3 (gene/pseudogene)"/>
    <property type="match status" value="1"/>
</dbReference>
<evidence type="ECO:0000313" key="3">
    <source>
        <dbReference type="Proteomes" id="UP000005447"/>
    </source>
</evidence>
<organism evidence="2 3">
    <name type="scientific">Cavia porcellus</name>
    <name type="common">Guinea pig</name>
    <dbReference type="NCBI Taxonomy" id="10141"/>
    <lineage>
        <taxon>Eukaryota</taxon>
        <taxon>Metazoa</taxon>
        <taxon>Chordata</taxon>
        <taxon>Craniata</taxon>
        <taxon>Vertebrata</taxon>
        <taxon>Euteleostomi</taxon>
        <taxon>Mammalia</taxon>
        <taxon>Eutheria</taxon>
        <taxon>Euarchontoglires</taxon>
        <taxon>Glires</taxon>
        <taxon>Rodentia</taxon>
        <taxon>Hystricomorpha</taxon>
        <taxon>Caviidae</taxon>
        <taxon>Cavia</taxon>
    </lineage>
</organism>
<dbReference type="HOGENOM" id="CLU_001859_1_3_1"/>
<proteinExistence type="inferred from homology"/>